<sequence length="252" mass="26286">MVKLAGTHNFDAPKSEVWEALLDPDVLSRILPGCKKLDKTADNEFSGEISIRVGPVQGSFNGKVTLDDIDPPNGYRMEIAGQGRPGYVKGVGTLRLEGDGPTTLHYDGDAQLSGRIASVGQRLVDSTARSLTRQGLQSLENIIAARLQPAPAEVEAGDAGAAPSNGTQAATETGAAPAARGPAPQESSAAAAAQPDAATPSTMEVGINVAKDVAADLAKEIQKNGNTRKVLYILAGFAALVWMWRQLFGKAK</sequence>
<dbReference type="InterPro" id="IPR023393">
    <property type="entry name" value="START-like_dom_sf"/>
</dbReference>
<dbReference type="Gene3D" id="3.30.530.20">
    <property type="match status" value="1"/>
</dbReference>
<dbReference type="InterPro" id="IPR010419">
    <property type="entry name" value="CO_DH_gsu"/>
</dbReference>
<feature type="region of interest" description="Disordered" evidence="1">
    <location>
        <begin position="155"/>
        <end position="199"/>
    </location>
</feature>
<name>A0A6B0YTL5_9CHLR</name>
<dbReference type="PANTHER" id="PTHR38588:SF1">
    <property type="entry name" value="BLL0334 PROTEIN"/>
    <property type="match status" value="1"/>
</dbReference>
<keyword evidence="2" id="KW-1133">Transmembrane helix</keyword>
<comment type="caution">
    <text evidence="3">The sequence shown here is derived from an EMBL/GenBank/DDBJ whole genome shotgun (WGS) entry which is preliminary data.</text>
</comment>
<keyword evidence="2" id="KW-0472">Membrane</keyword>
<evidence type="ECO:0000313" key="3">
    <source>
        <dbReference type="EMBL" id="MXY92798.1"/>
    </source>
</evidence>
<feature type="compositionally biased region" description="Low complexity" evidence="1">
    <location>
        <begin position="166"/>
        <end position="199"/>
    </location>
</feature>
<gene>
    <name evidence="3" type="ORF">F4Y42_05040</name>
</gene>
<reference evidence="3" key="1">
    <citation type="submission" date="2019-09" db="EMBL/GenBank/DDBJ databases">
        <title>Characterisation of the sponge microbiome using genome-centric metagenomics.</title>
        <authorList>
            <person name="Engelberts J.P."/>
            <person name="Robbins S.J."/>
            <person name="De Goeij J.M."/>
            <person name="Aranda M."/>
            <person name="Bell S.C."/>
            <person name="Webster N.S."/>
        </authorList>
    </citation>
    <scope>NUCLEOTIDE SEQUENCE</scope>
    <source>
        <strain evidence="3">SB0664_bin_27</strain>
    </source>
</reference>
<evidence type="ECO:0000256" key="1">
    <source>
        <dbReference type="SAM" id="MobiDB-lite"/>
    </source>
</evidence>
<protein>
    <submittedName>
        <fullName evidence="3">Carbon monoxide dehydrogenase subunit G</fullName>
    </submittedName>
</protein>
<organism evidence="3">
    <name type="scientific">Caldilineaceae bacterium SB0664_bin_27</name>
    <dbReference type="NCBI Taxonomy" id="2605260"/>
    <lineage>
        <taxon>Bacteria</taxon>
        <taxon>Bacillati</taxon>
        <taxon>Chloroflexota</taxon>
        <taxon>Caldilineae</taxon>
        <taxon>Caldilineales</taxon>
        <taxon>Caldilineaceae</taxon>
    </lineage>
</organism>
<accession>A0A6B0YTL5</accession>
<keyword evidence="2" id="KW-0812">Transmembrane</keyword>
<dbReference type="Pfam" id="PF06240">
    <property type="entry name" value="COXG"/>
    <property type="match status" value="1"/>
</dbReference>
<dbReference type="AlphaFoldDB" id="A0A6B0YTL5"/>
<dbReference type="CDD" id="cd05018">
    <property type="entry name" value="CoxG"/>
    <property type="match status" value="1"/>
</dbReference>
<dbReference type="SUPFAM" id="SSF55961">
    <property type="entry name" value="Bet v1-like"/>
    <property type="match status" value="1"/>
</dbReference>
<proteinExistence type="predicted"/>
<dbReference type="EMBL" id="VXRG01000042">
    <property type="protein sequence ID" value="MXY92798.1"/>
    <property type="molecule type" value="Genomic_DNA"/>
</dbReference>
<dbReference type="PANTHER" id="PTHR38588">
    <property type="entry name" value="BLL0334 PROTEIN"/>
    <property type="match status" value="1"/>
</dbReference>
<feature type="transmembrane region" description="Helical" evidence="2">
    <location>
        <begin position="230"/>
        <end position="248"/>
    </location>
</feature>
<evidence type="ECO:0000256" key="2">
    <source>
        <dbReference type="SAM" id="Phobius"/>
    </source>
</evidence>